<gene>
    <name evidence="2" type="ORF">P5G51_004995</name>
</gene>
<comment type="caution">
    <text evidence="2">The sequence shown here is derived from an EMBL/GenBank/DDBJ whole genome shotgun (WGS) entry which is preliminary data.</text>
</comment>
<dbReference type="RefSeq" id="WP_306067972.1">
    <property type="nucleotide sequence ID" value="NZ_JAROCA020000001.1"/>
</dbReference>
<keyword evidence="1" id="KW-1133">Transmembrane helix</keyword>
<protein>
    <submittedName>
        <fullName evidence="2">DUF3188 domain-containing protein</fullName>
    </submittedName>
</protein>
<feature type="transmembrane region" description="Helical" evidence="1">
    <location>
        <begin position="32"/>
        <end position="49"/>
    </location>
</feature>
<reference evidence="2 3" key="1">
    <citation type="submission" date="2023-10" db="EMBL/GenBank/DDBJ databases">
        <title>179-bfca-hs.</title>
        <authorList>
            <person name="Miliotis G."/>
            <person name="Sengupta P."/>
            <person name="Hameed A."/>
            <person name="Chuvochina M."/>
            <person name="Mcdonagh F."/>
            <person name="Simpson A.C."/>
            <person name="Singh N.K."/>
            <person name="Rekha P.D."/>
            <person name="Raman K."/>
            <person name="Hugenholtz P."/>
            <person name="Venkateswaran K."/>
        </authorList>
    </citation>
    <scope>NUCLEOTIDE SEQUENCE [LARGE SCALE GENOMIC DNA]</scope>
    <source>
        <strain evidence="2 3">179-BFC-A-HS</strain>
    </source>
</reference>
<evidence type="ECO:0000313" key="3">
    <source>
        <dbReference type="Proteomes" id="UP001228376"/>
    </source>
</evidence>
<dbReference type="EMBL" id="JAROCA020000001">
    <property type="protein sequence ID" value="MDY0404843.1"/>
    <property type="molecule type" value="Genomic_DNA"/>
</dbReference>
<organism evidence="2 3">
    <name type="scientific">Tigheibacillus jepli</name>
    <dbReference type="NCBI Taxonomy" id="3035914"/>
    <lineage>
        <taxon>Bacteria</taxon>
        <taxon>Bacillati</taxon>
        <taxon>Bacillota</taxon>
        <taxon>Bacilli</taxon>
        <taxon>Bacillales</taxon>
        <taxon>Bacillaceae</taxon>
        <taxon>Tigheibacillus</taxon>
    </lineage>
</organism>
<dbReference type="Proteomes" id="UP001228376">
    <property type="component" value="Unassembled WGS sequence"/>
</dbReference>
<evidence type="ECO:0000256" key="1">
    <source>
        <dbReference type="SAM" id="Phobius"/>
    </source>
</evidence>
<keyword evidence="1" id="KW-0472">Membrane</keyword>
<name>A0ABU5CH17_9BACI</name>
<keyword evidence="1" id="KW-0812">Transmembrane</keyword>
<accession>A0ABU5CH17</accession>
<sequence>MAKGGLFLLSIGCLLLLFSANAKTGKYDILNMTTALFLIIIGVFIVFRAKRKNKMEKD</sequence>
<proteinExistence type="predicted"/>
<evidence type="ECO:0000313" key="2">
    <source>
        <dbReference type="EMBL" id="MDY0404843.1"/>
    </source>
</evidence>
<keyword evidence="3" id="KW-1185">Reference proteome</keyword>